<name>L8H441_ACACF</name>
<dbReference type="AlphaFoldDB" id="L8H441"/>
<protein>
    <submittedName>
        <fullName evidence="1">Uncharacterized protein</fullName>
    </submittedName>
</protein>
<sequence length="86" mass="9204">MTPAINNTGSLYELCNIVHYFNNGADQVVLNGANNFNNQEEPQPYAVVGGVGAYNGASGSCTVQTDAVSLNAIYVCDFWTPNYASY</sequence>
<dbReference type="VEuPathDB" id="AmoebaDB:ACA1_112490"/>
<proteinExistence type="predicted"/>
<accession>L8H441</accession>
<dbReference type="Gene3D" id="2.40.480.10">
    <property type="entry name" value="Allene oxide cyclase-like"/>
    <property type="match status" value="1"/>
</dbReference>
<dbReference type="InterPro" id="IPR044859">
    <property type="entry name" value="Allene_oxi_cyc_Dirigent"/>
</dbReference>
<evidence type="ECO:0000313" key="2">
    <source>
        <dbReference type="Proteomes" id="UP000011083"/>
    </source>
</evidence>
<evidence type="ECO:0000313" key="1">
    <source>
        <dbReference type="EMBL" id="ELR19955.1"/>
    </source>
</evidence>
<organism evidence="1 2">
    <name type="scientific">Acanthamoeba castellanii (strain ATCC 30010 / Neff)</name>
    <dbReference type="NCBI Taxonomy" id="1257118"/>
    <lineage>
        <taxon>Eukaryota</taxon>
        <taxon>Amoebozoa</taxon>
        <taxon>Discosea</taxon>
        <taxon>Longamoebia</taxon>
        <taxon>Centramoebida</taxon>
        <taxon>Acanthamoebidae</taxon>
        <taxon>Acanthamoeba</taxon>
    </lineage>
</organism>
<reference evidence="1 2" key="1">
    <citation type="journal article" date="2013" name="Genome Biol.">
        <title>Genome of Acanthamoeba castellanii highlights extensive lateral gene transfer and early evolution of tyrosine kinase signaling.</title>
        <authorList>
            <person name="Clarke M."/>
            <person name="Lohan A.J."/>
            <person name="Liu B."/>
            <person name="Lagkouvardos I."/>
            <person name="Roy S."/>
            <person name="Zafar N."/>
            <person name="Bertelli C."/>
            <person name="Schilde C."/>
            <person name="Kianianmomeni A."/>
            <person name="Burglin T.R."/>
            <person name="Frech C."/>
            <person name="Turcotte B."/>
            <person name="Kopec K.O."/>
            <person name="Synnott J.M."/>
            <person name="Choo C."/>
            <person name="Paponov I."/>
            <person name="Finkler A."/>
            <person name="Soon Heng Tan C."/>
            <person name="Hutchins A.P."/>
            <person name="Weinmeier T."/>
            <person name="Rattei T."/>
            <person name="Chu J.S."/>
            <person name="Gimenez G."/>
            <person name="Irimia M."/>
            <person name="Rigden D.J."/>
            <person name="Fitzpatrick D.A."/>
            <person name="Lorenzo-Morales J."/>
            <person name="Bateman A."/>
            <person name="Chiu C.H."/>
            <person name="Tang P."/>
            <person name="Hegemann P."/>
            <person name="Fromm H."/>
            <person name="Raoult D."/>
            <person name="Greub G."/>
            <person name="Miranda-Saavedra D."/>
            <person name="Chen N."/>
            <person name="Nash P."/>
            <person name="Ginger M.L."/>
            <person name="Horn M."/>
            <person name="Schaap P."/>
            <person name="Caler L."/>
            <person name="Loftus B."/>
        </authorList>
    </citation>
    <scope>NUCLEOTIDE SEQUENCE [LARGE SCALE GENOMIC DNA]</scope>
    <source>
        <strain evidence="1 2">Neff</strain>
    </source>
</reference>
<dbReference type="Proteomes" id="UP000011083">
    <property type="component" value="Unassembled WGS sequence"/>
</dbReference>
<dbReference type="GeneID" id="14920793"/>
<dbReference type="EMBL" id="KB007926">
    <property type="protein sequence ID" value="ELR19955.1"/>
    <property type="molecule type" value="Genomic_DNA"/>
</dbReference>
<dbReference type="RefSeq" id="XP_004342064.1">
    <property type="nucleotide sequence ID" value="XM_004342015.1"/>
</dbReference>
<gene>
    <name evidence="1" type="ORF">ACA1_112490</name>
</gene>
<keyword evidence="2" id="KW-1185">Reference proteome</keyword>
<dbReference type="KEGG" id="acan:ACA1_112490"/>